<feature type="signal peptide" evidence="7">
    <location>
        <begin position="1"/>
        <end position="24"/>
    </location>
</feature>
<dbReference type="Proteomes" id="UP001337655">
    <property type="component" value="Unassembled WGS sequence"/>
</dbReference>
<keyword evidence="7" id="KW-0732">Signal</keyword>
<feature type="region of interest" description="Disordered" evidence="6">
    <location>
        <begin position="392"/>
        <end position="425"/>
    </location>
</feature>
<dbReference type="EC" id="3.2.1.6" evidence="3"/>
<name>A0AAV9PIA9_9PEZI</name>
<evidence type="ECO:0000256" key="5">
    <source>
        <dbReference type="ARBA" id="ARBA00023295"/>
    </source>
</evidence>
<dbReference type="CDD" id="cd02181">
    <property type="entry name" value="GH16_fungal_Lam16A_glucanase"/>
    <property type="match status" value="1"/>
</dbReference>
<evidence type="ECO:0000256" key="3">
    <source>
        <dbReference type="ARBA" id="ARBA00012599"/>
    </source>
</evidence>
<evidence type="ECO:0000256" key="7">
    <source>
        <dbReference type="SAM" id="SignalP"/>
    </source>
</evidence>
<feature type="region of interest" description="Disordered" evidence="6">
    <location>
        <begin position="441"/>
        <end position="470"/>
    </location>
</feature>
<dbReference type="GO" id="GO:0052861">
    <property type="term" value="F:endo-1,3(4)-beta-glucanase activity"/>
    <property type="evidence" value="ECO:0007669"/>
    <property type="project" value="UniProtKB-EC"/>
</dbReference>
<keyword evidence="10" id="KW-1185">Reference proteome</keyword>
<reference evidence="9 10" key="1">
    <citation type="submission" date="2023-08" db="EMBL/GenBank/DDBJ databases">
        <title>Black Yeasts Isolated from many extreme environments.</title>
        <authorList>
            <person name="Coleine C."/>
            <person name="Stajich J.E."/>
            <person name="Selbmann L."/>
        </authorList>
    </citation>
    <scope>NUCLEOTIDE SEQUENCE [LARGE SCALE GENOMIC DNA]</scope>
    <source>
        <strain evidence="9 10">CCFEE 5935</strain>
    </source>
</reference>
<dbReference type="Gene3D" id="2.60.120.200">
    <property type="match status" value="1"/>
</dbReference>
<evidence type="ECO:0000256" key="4">
    <source>
        <dbReference type="ARBA" id="ARBA00022801"/>
    </source>
</evidence>
<organism evidence="9 10">
    <name type="scientific">Saxophila tyrrhenica</name>
    <dbReference type="NCBI Taxonomy" id="1690608"/>
    <lineage>
        <taxon>Eukaryota</taxon>
        <taxon>Fungi</taxon>
        <taxon>Dikarya</taxon>
        <taxon>Ascomycota</taxon>
        <taxon>Pezizomycotina</taxon>
        <taxon>Dothideomycetes</taxon>
        <taxon>Dothideomycetidae</taxon>
        <taxon>Mycosphaerellales</taxon>
        <taxon>Extremaceae</taxon>
        <taxon>Saxophila</taxon>
    </lineage>
</organism>
<gene>
    <name evidence="9" type="ORF">LTR77_003869</name>
</gene>
<feature type="domain" description="GH16" evidence="8">
    <location>
        <begin position="33"/>
        <end position="304"/>
    </location>
</feature>
<proteinExistence type="inferred from homology"/>
<dbReference type="RefSeq" id="XP_064661075.1">
    <property type="nucleotide sequence ID" value="XM_064801124.1"/>
</dbReference>
<dbReference type="Pfam" id="PF00024">
    <property type="entry name" value="PAN_1"/>
    <property type="match status" value="1"/>
</dbReference>
<dbReference type="PROSITE" id="PS51762">
    <property type="entry name" value="GH16_2"/>
    <property type="match status" value="1"/>
</dbReference>
<dbReference type="Pfam" id="PF26113">
    <property type="entry name" value="GH16_XgeA"/>
    <property type="match status" value="1"/>
</dbReference>
<dbReference type="AlphaFoldDB" id="A0AAV9PIA9"/>
<evidence type="ECO:0000256" key="2">
    <source>
        <dbReference type="ARBA" id="ARBA00006865"/>
    </source>
</evidence>
<dbReference type="PANTHER" id="PTHR10963:SF24">
    <property type="entry name" value="GLYCOSIDASE C21B10.07-RELATED"/>
    <property type="match status" value="1"/>
</dbReference>
<feature type="chain" id="PRO_5043765513" description="endo-1,3(4)-beta-glucanase" evidence="7">
    <location>
        <begin position="25"/>
        <end position="1160"/>
    </location>
</feature>
<comment type="catalytic activity">
    <reaction evidence="1">
        <text>Endohydrolysis of (1-&gt;3)- or (1-&gt;4)-linkages in beta-D-glucans when the glucose residue whose reducing group is involved in the linkage to be hydrolyzed is itself substituted at C-3.</text>
        <dbReference type="EC" id="3.2.1.6"/>
    </reaction>
</comment>
<dbReference type="Pfam" id="PF14295">
    <property type="entry name" value="PAN_4"/>
    <property type="match status" value="3"/>
</dbReference>
<dbReference type="SUPFAM" id="SSF49899">
    <property type="entry name" value="Concanavalin A-like lectins/glucanases"/>
    <property type="match status" value="1"/>
</dbReference>
<dbReference type="GO" id="GO:0009251">
    <property type="term" value="P:glucan catabolic process"/>
    <property type="evidence" value="ECO:0007669"/>
    <property type="project" value="TreeGrafter"/>
</dbReference>
<protein>
    <recommendedName>
        <fullName evidence="3">endo-1,3(4)-beta-glucanase</fullName>
        <ecNumber evidence="3">3.2.1.6</ecNumber>
    </recommendedName>
</protein>
<dbReference type="Gene3D" id="3.50.4.10">
    <property type="entry name" value="Hepatocyte Growth Factor"/>
    <property type="match status" value="2"/>
</dbReference>
<dbReference type="GeneID" id="89925215"/>
<evidence type="ECO:0000313" key="9">
    <source>
        <dbReference type="EMBL" id="KAK5172231.1"/>
    </source>
</evidence>
<dbReference type="PANTHER" id="PTHR10963">
    <property type="entry name" value="GLYCOSYL HYDROLASE-RELATED"/>
    <property type="match status" value="1"/>
</dbReference>
<keyword evidence="4" id="KW-0378">Hydrolase</keyword>
<evidence type="ECO:0000259" key="8">
    <source>
        <dbReference type="PROSITE" id="PS51762"/>
    </source>
</evidence>
<dbReference type="InterPro" id="IPR013320">
    <property type="entry name" value="ConA-like_dom_sf"/>
</dbReference>
<comment type="caution">
    <text evidence="9">The sequence shown here is derived from an EMBL/GenBank/DDBJ whole genome shotgun (WGS) entry which is preliminary data.</text>
</comment>
<dbReference type="EMBL" id="JAVRRT010000005">
    <property type="protein sequence ID" value="KAK5172231.1"/>
    <property type="molecule type" value="Genomic_DNA"/>
</dbReference>
<dbReference type="InterPro" id="IPR003609">
    <property type="entry name" value="Pan_app"/>
</dbReference>
<evidence type="ECO:0000313" key="10">
    <source>
        <dbReference type="Proteomes" id="UP001337655"/>
    </source>
</evidence>
<accession>A0AAV9PIA9</accession>
<dbReference type="InterPro" id="IPR000757">
    <property type="entry name" value="Beta-glucanase-like"/>
</dbReference>
<dbReference type="FunFam" id="2.60.120.200:FF:000114">
    <property type="entry name" value="Probable endo-1,3(4)-beta-glucanase NFIA_089530"/>
    <property type="match status" value="1"/>
</dbReference>
<evidence type="ECO:0000256" key="1">
    <source>
        <dbReference type="ARBA" id="ARBA00000124"/>
    </source>
</evidence>
<sequence>MRTSPLVSRAAFACYLSIRSLVSAQYLPGASFFDGNGAPSAAPYELVDDYEGTTFFDKFSFYSGYDPTNGHVQYVNQTVAERNGLASTSPEGRTIISVDTTNRYPNGGPGRPAVRLVSNNAYTHGLFILDLVHMPYGCGTWPAYWLLGPDWPSNGEIDIIEGVNTIDHNSMSLHTSNNCTISGAEQSGDFQTSDCNKDVNGNSGCGSSASNTNTPNNYGAALNRANGGVYATEWTSNYIKVWFFGRNNIPTSITIGAPDVSQFGVPVYNAQGQCPIDQHFNNMSIIINTDFCGDWAGNVFTQYAGCPSSPGQNSWGSCVNYVGDNPSAFTEAYWSINSVRVYQMPMGARPSLSYSTSLSSISATASTNTIPRGMGATTSGLSSEAYTGSLSSISSTKSSSSETAASSSTSRTRTRSSTSSTSPAYSSLSQAASFSSSSVASASTSQSGTRSSSSSTSSASSSSSTASPSSSALTTAVMSSSSSAAVSSPSSSTSSSSAAVLSTSSSLADLSTTISSATSSSANPSASAGLQCPASNGTAYTDPSGIRYIVMCDVTTNPGDIGYHGEPDFESCIDACHETDTCIGVNFYFDGGCFFKAEYFSTLPGESVAAAILASLVEPASSTTTTSDSASTPSPAGPCPAIDGQTVTDVNGSNYTIACGSDTTEGSFSEATFTTTDYAHCMTLCDETNECAAWTWVPYPYPGGVCYLKRQGATFVAGTADEIAGTLVVSLPTSRSSAMPSSTARVGASAISYTAGSQIMSSNIKSSSAPATSPGVSATRTSSMAAASTLPCNSAYTDQTGAAYSVRCNTDTTTQAYAISYSTEPNGGFDGCFTSCSLDSRCAGFTFVKGDSGHGETGSCELKSSSGIFVPSTSNRTSCFRLRDTMGNPGYSGSDVSTPMGSVTSMTAGTSGSGLITTGGAATSTSPSTTAPPCRTEASSLCASSDSKSTCSSSSGNNYDVTCGIVYEGTVIDTSGISQSEVKRAIEPTFNDCQSLCDGTTGCVALNYIGTNCTLLSSVTGTSYVPGAIGASISGGTSTADPVCPGSANQVFTDSNGVAYSIGCYTDYAGNNIGNPLNAASFSACAAFCDALSGCYGVEFDTTSNQCTLKSSFSGTQSSNTNLIYGVKNRAATGGTSINPTLTPSTTLCKICPFKLVEMA</sequence>
<evidence type="ECO:0000256" key="6">
    <source>
        <dbReference type="SAM" id="MobiDB-lite"/>
    </source>
</evidence>
<comment type="similarity">
    <text evidence="2">Belongs to the glycosyl hydrolase 16 family.</text>
</comment>
<dbReference type="InterPro" id="IPR050546">
    <property type="entry name" value="Glycosyl_Hydrlase_16"/>
</dbReference>
<keyword evidence="5" id="KW-0326">Glycosidase</keyword>